<dbReference type="Proteomes" id="UP001498398">
    <property type="component" value="Unassembled WGS sequence"/>
</dbReference>
<organism evidence="3 4">
    <name type="scientific">Marasmiellus scandens</name>
    <dbReference type="NCBI Taxonomy" id="2682957"/>
    <lineage>
        <taxon>Eukaryota</taxon>
        <taxon>Fungi</taxon>
        <taxon>Dikarya</taxon>
        <taxon>Basidiomycota</taxon>
        <taxon>Agaricomycotina</taxon>
        <taxon>Agaricomycetes</taxon>
        <taxon>Agaricomycetidae</taxon>
        <taxon>Agaricales</taxon>
        <taxon>Marasmiineae</taxon>
        <taxon>Omphalotaceae</taxon>
        <taxon>Marasmiellus</taxon>
    </lineage>
</organism>
<gene>
    <name evidence="3" type="ORF">VKT23_014259</name>
</gene>
<proteinExistence type="predicted"/>
<evidence type="ECO:0000313" key="4">
    <source>
        <dbReference type="Proteomes" id="UP001498398"/>
    </source>
</evidence>
<evidence type="ECO:0000313" key="3">
    <source>
        <dbReference type="EMBL" id="KAK7447049.1"/>
    </source>
</evidence>
<feature type="coiled-coil region" evidence="1">
    <location>
        <begin position="262"/>
        <end position="289"/>
    </location>
</feature>
<evidence type="ECO:0000256" key="2">
    <source>
        <dbReference type="SAM" id="MobiDB-lite"/>
    </source>
</evidence>
<comment type="caution">
    <text evidence="3">The sequence shown here is derived from an EMBL/GenBank/DDBJ whole genome shotgun (WGS) entry which is preliminary data.</text>
</comment>
<accession>A0ABR1J4F7</accession>
<keyword evidence="4" id="KW-1185">Reference proteome</keyword>
<dbReference type="EMBL" id="JBANRG010000042">
    <property type="protein sequence ID" value="KAK7447049.1"/>
    <property type="molecule type" value="Genomic_DNA"/>
</dbReference>
<protein>
    <submittedName>
        <fullName evidence="3">Uncharacterized protein</fullName>
    </submittedName>
</protein>
<keyword evidence="1" id="KW-0175">Coiled coil</keyword>
<sequence length="421" mass="47141">MIVSNLVRFCEGLHMVNLRESELYMWGPSGILTNPFLQTAIDMTTADAIRSNAQLHIELVQKLESLQSAPDALEKQKKLIEELQGQAELAKQTIEKRREKTTEKKKKSSMVKKMASKVIGKEDKATTKLEREEREYVEALEAEMRERTRLTELENRLEEAKRAIPDLEAQVEKFSSVQKDLSSLYSRVFTLPTTLQEFPQLNEAHIQLQTARHTHASTQNEIKTNEEALKLLVEADDEIRVCILFIEEGLTQYGTWGGKNVMEEIGRELRSAKKAAMRAEQLVEEAREAEPLIRALSPLVIRGSTTGEDGSQISNHGLLAQINANKEDIIRARETVQSEIRSTGPRIEALKEELLDAEGFIRKAEQEVESARKVVWDGFMSGAIKPGNGNAVQVRSADLEVPAASLGRPALLPSYSSAIAV</sequence>
<feature type="region of interest" description="Disordered" evidence="2">
    <location>
        <begin position="94"/>
        <end position="117"/>
    </location>
</feature>
<evidence type="ECO:0000256" key="1">
    <source>
        <dbReference type="SAM" id="Coils"/>
    </source>
</evidence>
<reference evidence="3 4" key="1">
    <citation type="submission" date="2024-01" db="EMBL/GenBank/DDBJ databases">
        <title>A draft genome for the cacao thread blight pathogen Marasmiellus scandens.</title>
        <authorList>
            <person name="Baruah I.K."/>
            <person name="Leung J."/>
            <person name="Bukari Y."/>
            <person name="Amoako-Attah I."/>
            <person name="Meinhardt L.W."/>
            <person name="Bailey B.A."/>
            <person name="Cohen S.P."/>
        </authorList>
    </citation>
    <scope>NUCLEOTIDE SEQUENCE [LARGE SCALE GENOMIC DNA]</scope>
    <source>
        <strain evidence="3 4">GH-19</strain>
    </source>
</reference>
<name>A0ABR1J4F7_9AGAR</name>